<sequence>MSEARQHSFATLFSSVDGVEIPIIQRDYAQGRKQSTDVLDGFLISLWDALNSEHEYGLDLDFIYGTFEDGAGRVLSLLDGQQRLTTLFLLHWYIAMCEGQLEDFRGRWTKGGRSRFTYATRPSSAEFFDALANAVIAPPADGKHWNGKLSAHLVDSNWFFLSWRSDPTVAACLTTLNSIAQKFGVTKGMYARLVDEQQPKITFHFLDLERFGLTDDLYIKMNARGKPLTPFEHFKAWLVRSLASEPWASRFDLAMDQKWMDLFWRLASKKKGLAIGQAVDELYLRFMYVMAFFDSCNRIERAYGASRSTIEWITKLRHARGYIPLRELEAQGAFNPSSAQVVSVVLDHFCDTASASDLKTLEKALAPNSDYLDLIRLFCVVAWVDSPAAKSGSPELERERSRWDRITSNLLANHRVDDVYIAILAVKGVQALASHVGNLYESLSKAIEPPAGFSGEQAKEEVRKVGLIVEDPTREASFIEAEAHPYLQGKIGFLLDFSTPSDGPLDLDAFARYSERARAVLDEGVRASTDHLLERALLSMDDYLIGRGSSKFSFCQPDAGTYRDRSENWLRVIGRREFQNLLDRIEGNANAALQQIIETAVCTDWRRYVVAEPQLIDYCGERLIHREESGDIYLLSRKRLSGYHAELSSYALFLALKRSKGALPGMTYYYSETYDDTQPALVLQGSQELRVSYGAGAWQCSGPTGLAPLPELLLKFMGEHCFIAARD</sequence>
<evidence type="ECO:0000313" key="3">
    <source>
        <dbReference type="Proteomes" id="UP001605918"/>
    </source>
</evidence>
<dbReference type="PANTHER" id="PTHR35149:SF1">
    <property type="entry name" value="DUF5655 DOMAIN-CONTAINING PROTEIN"/>
    <property type="match status" value="1"/>
</dbReference>
<evidence type="ECO:0000313" key="2">
    <source>
        <dbReference type="EMBL" id="MFG6206508.1"/>
    </source>
</evidence>
<dbReference type="InterPro" id="IPR004919">
    <property type="entry name" value="GmrSD_N"/>
</dbReference>
<protein>
    <submittedName>
        <fullName evidence="2">DUF262 domain-containing protein</fullName>
    </submittedName>
</protein>
<dbReference type="EMBL" id="JBIEIL010000009">
    <property type="protein sequence ID" value="MFG6206508.1"/>
    <property type="molecule type" value="Genomic_DNA"/>
</dbReference>
<evidence type="ECO:0000259" key="1">
    <source>
        <dbReference type="Pfam" id="PF03235"/>
    </source>
</evidence>
<dbReference type="Pfam" id="PF03235">
    <property type="entry name" value="GmrSD_N"/>
    <property type="match status" value="1"/>
</dbReference>
<accession>A0ABW7DF58</accession>
<comment type="caution">
    <text evidence="2">The sequence shown here is derived from an EMBL/GenBank/DDBJ whole genome shotgun (WGS) entry which is preliminary data.</text>
</comment>
<organism evidence="2 3">
    <name type="scientific">Pseudomonas retamae</name>
    <dbReference type="NCBI Taxonomy" id="702110"/>
    <lineage>
        <taxon>Bacteria</taxon>
        <taxon>Pseudomonadati</taxon>
        <taxon>Pseudomonadota</taxon>
        <taxon>Gammaproteobacteria</taxon>
        <taxon>Pseudomonadales</taxon>
        <taxon>Pseudomonadaceae</taxon>
        <taxon>Pseudomonas</taxon>
    </lineage>
</organism>
<gene>
    <name evidence="2" type="ORF">ACGSLL_19280</name>
</gene>
<keyword evidence="3" id="KW-1185">Reference proteome</keyword>
<feature type="domain" description="GmrSD restriction endonucleases N-terminal" evidence="1">
    <location>
        <begin position="11"/>
        <end position="238"/>
    </location>
</feature>
<dbReference type="Proteomes" id="UP001605918">
    <property type="component" value="Unassembled WGS sequence"/>
</dbReference>
<proteinExistence type="predicted"/>
<dbReference type="PANTHER" id="PTHR35149">
    <property type="entry name" value="SLL5132 PROTEIN"/>
    <property type="match status" value="1"/>
</dbReference>
<dbReference type="RefSeq" id="WP_394507544.1">
    <property type="nucleotide sequence ID" value="NZ_JBIEIL010000009.1"/>
</dbReference>
<reference evidence="2 3" key="1">
    <citation type="submission" date="2024-10" db="EMBL/GenBank/DDBJ databases">
        <title>Whole genome of Pseudomonas sp Strain RB5.</title>
        <authorList>
            <person name="Selami N."/>
        </authorList>
    </citation>
    <scope>NUCLEOTIDE SEQUENCE [LARGE SCALE GENOMIC DNA]</scope>
    <source>
        <strain evidence="2 3">RB5</strain>
    </source>
</reference>
<name>A0ABW7DF58_9PSED</name>